<organism evidence="1 2">
    <name type="scientific">Sutterella seckii</name>
    <dbReference type="NCBI Taxonomy" id="1944635"/>
    <lineage>
        <taxon>Bacteria</taxon>
        <taxon>Pseudomonadati</taxon>
        <taxon>Pseudomonadota</taxon>
        <taxon>Betaproteobacteria</taxon>
        <taxon>Burkholderiales</taxon>
        <taxon>Sutterellaceae</taxon>
        <taxon>Sutterella</taxon>
    </lineage>
</organism>
<comment type="caution">
    <text evidence="1">The sequence shown here is derived from an EMBL/GenBank/DDBJ whole genome shotgun (WGS) entry which is preliminary data.</text>
</comment>
<name>A0A6I1EM95_9BURK</name>
<dbReference type="AlphaFoldDB" id="A0A6I1EM95"/>
<reference evidence="1 2" key="1">
    <citation type="submission" date="2019-10" db="EMBL/GenBank/DDBJ databases">
        <title>Genome diversity of Sutterella seckii.</title>
        <authorList>
            <person name="Chaplin A.V."/>
            <person name="Sokolova S.R."/>
            <person name="Mosin K.A."/>
            <person name="Ivanova E.L."/>
            <person name="Kochetkova T.O."/>
            <person name="Goltsov A.Y."/>
            <person name="Trofimov D.Y."/>
            <person name="Efimov B.A."/>
        </authorList>
    </citation>
    <scope>NUCLEOTIDE SEQUENCE [LARGE SCALE GENOMIC DNA]</scope>
    <source>
        <strain evidence="1 2">ASD393</strain>
    </source>
</reference>
<dbReference type="OrthoDB" id="9155840at2"/>
<evidence type="ECO:0000313" key="1">
    <source>
        <dbReference type="EMBL" id="KAB7656236.1"/>
    </source>
</evidence>
<accession>A0A6I1EM95</accession>
<protein>
    <submittedName>
        <fullName evidence="1">Uncharacterized protein</fullName>
    </submittedName>
</protein>
<evidence type="ECO:0000313" key="2">
    <source>
        <dbReference type="Proteomes" id="UP000430564"/>
    </source>
</evidence>
<proteinExistence type="predicted"/>
<dbReference type="EMBL" id="WEHX01000075">
    <property type="protein sequence ID" value="KAB7656236.1"/>
    <property type="molecule type" value="Genomic_DNA"/>
</dbReference>
<sequence>MIRIGSSFHVPGIRFQSDPSGTVFAADLRRGTEWSARTAGRSLPAGAPREDGSAARIQWAAAEKRRAFPAKLFISTSVGIAGFGPLSDQTALALEDAASGALGVEKENLIAAAAGPVLEHYPVGSMMEALQAARAQPFLDEPRGRGAEALGLPFRIAEGALEMGAAVFHAERTGGEVWIAATSAGIRREVLEGVRDRLWLAGPAAWRASSGIHPGDVLILLATGASPIAEVTSEEDPRTESVIAGLSTALSQLVRKRALAAGGRIPFGLFGAETPLEAEVAAGVLARFIPEILRRLSAVQGETRSGEALLDGIRCALLSAPLPGLERALVRVTIGELMLSPGLRAAAPLPGSLIQSWREGSAELRIDLGRGACGAVFWA</sequence>
<dbReference type="Proteomes" id="UP000430564">
    <property type="component" value="Unassembled WGS sequence"/>
</dbReference>
<gene>
    <name evidence="1" type="ORF">GBM95_09140</name>
</gene>
<dbReference type="RefSeq" id="WP_152158822.1">
    <property type="nucleotide sequence ID" value="NZ_WEHX01000075.1"/>
</dbReference>